<evidence type="ECO:0000256" key="2">
    <source>
        <dbReference type="SAM" id="MobiDB-lite"/>
    </source>
</evidence>
<comment type="caution">
    <text evidence="3">The sequence shown here is derived from an EMBL/GenBank/DDBJ whole genome shotgun (WGS) entry which is preliminary data.</text>
</comment>
<keyword evidence="4" id="KW-1185">Reference proteome</keyword>
<evidence type="ECO:0008006" key="5">
    <source>
        <dbReference type="Google" id="ProtNLM"/>
    </source>
</evidence>
<dbReference type="PANTHER" id="PTHR21255:SF7">
    <property type="entry name" value="DYNEIN LIGHT CHAIN TCTEX-TYPE PROTEIN 2B"/>
    <property type="match status" value="1"/>
</dbReference>
<dbReference type="EMBL" id="JAODUP010000615">
    <property type="protein sequence ID" value="KAK2146342.1"/>
    <property type="molecule type" value="Genomic_DNA"/>
</dbReference>
<dbReference type="FunFam" id="3.30.1140.40:FF:000003">
    <property type="entry name" value="tctex1 domain-containing protein 2"/>
    <property type="match status" value="1"/>
</dbReference>
<dbReference type="PANTHER" id="PTHR21255">
    <property type="entry name" value="T-COMPLEX-ASSOCIATED-TESTIS-EXPRESSED 1/ DYNEIN LIGHT CHAIN"/>
    <property type="match status" value="1"/>
</dbReference>
<evidence type="ECO:0000313" key="3">
    <source>
        <dbReference type="EMBL" id="KAK2146342.1"/>
    </source>
</evidence>
<organism evidence="3 4">
    <name type="scientific">Paralvinella palmiformis</name>
    <dbReference type="NCBI Taxonomy" id="53620"/>
    <lineage>
        <taxon>Eukaryota</taxon>
        <taxon>Metazoa</taxon>
        <taxon>Spiralia</taxon>
        <taxon>Lophotrochozoa</taxon>
        <taxon>Annelida</taxon>
        <taxon>Polychaeta</taxon>
        <taxon>Sedentaria</taxon>
        <taxon>Canalipalpata</taxon>
        <taxon>Terebellida</taxon>
        <taxon>Terebelliformia</taxon>
        <taxon>Alvinellidae</taxon>
        <taxon>Paralvinella</taxon>
    </lineage>
</organism>
<dbReference type="Pfam" id="PF03645">
    <property type="entry name" value="Tctex-1"/>
    <property type="match status" value="1"/>
</dbReference>
<evidence type="ECO:0000256" key="1">
    <source>
        <dbReference type="ARBA" id="ARBA00005361"/>
    </source>
</evidence>
<dbReference type="GO" id="GO:0005737">
    <property type="term" value="C:cytoplasm"/>
    <property type="evidence" value="ECO:0007669"/>
    <property type="project" value="TreeGrafter"/>
</dbReference>
<accession>A0AAD9J558</accession>
<sequence length="135" mass="15518">MGEENKENAENATEEEPPSNTYVIRPNFLNKFRPVIVKEAIHHILVENLQGKAYDGEEATEWTKQISDAIKTKLKDNGYDRYKFIVQVVIGEQRGEGVKMGCRCFWDSDTDNYAQDIFMNDSLFCVAAAFGVFYY</sequence>
<dbReference type="CDD" id="cd21459">
    <property type="entry name" value="DLC-like_TCTEX1D2"/>
    <property type="match status" value="1"/>
</dbReference>
<comment type="similarity">
    <text evidence="1">Belongs to the dynein light chain Tctex-type family.</text>
</comment>
<dbReference type="InterPro" id="IPR038586">
    <property type="entry name" value="Tctex-1-like_sf"/>
</dbReference>
<dbReference type="InterPro" id="IPR005334">
    <property type="entry name" value="Tctex-1-like"/>
</dbReference>
<gene>
    <name evidence="3" type="ORF">LSH36_615g01076</name>
</gene>
<dbReference type="GO" id="GO:0007018">
    <property type="term" value="P:microtubule-based movement"/>
    <property type="evidence" value="ECO:0007669"/>
    <property type="project" value="TreeGrafter"/>
</dbReference>
<dbReference type="GO" id="GO:0045505">
    <property type="term" value="F:dynein intermediate chain binding"/>
    <property type="evidence" value="ECO:0007669"/>
    <property type="project" value="TreeGrafter"/>
</dbReference>
<dbReference type="Gene3D" id="3.30.1140.40">
    <property type="entry name" value="Tctex-1"/>
    <property type="match status" value="1"/>
</dbReference>
<reference evidence="3" key="1">
    <citation type="journal article" date="2023" name="Mol. Biol. Evol.">
        <title>Third-Generation Sequencing Reveals the Adaptive Role of the Epigenome in Three Deep-Sea Polychaetes.</title>
        <authorList>
            <person name="Perez M."/>
            <person name="Aroh O."/>
            <person name="Sun Y."/>
            <person name="Lan Y."/>
            <person name="Juniper S.K."/>
            <person name="Young C.R."/>
            <person name="Angers B."/>
            <person name="Qian P.Y."/>
        </authorList>
    </citation>
    <scope>NUCLEOTIDE SEQUENCE</scope>
    <source>
        <strain evidence="3">P08H-3</strain>
    </source>
</reference>
<dbReference type="Proteomes" id="UP001208570">
    <property type="component" value="Unassembled WGS sequence"/>
</dbReference>
<protein>
    <recommendedName>
        <fullName evidence="5">Tctex1 domain-containing protein 2</fullName>
    </recommendedName>
</protein>
<feature type="region of interest" description="Disordered" evidence="2">
    <location>
        <begin position="1"/>
        <end position="20"/>
    </location>
</feature>
<dbReference type="GO" id="GO:0005868">
    <property type="term" value="C:cytoplasmic dynein complex"/>
    <property type="evidence" value="ECO:0007669"/>
    <property type="project" value="TreeGrafter"/>
</dbReference>
<name>A0AAD9J558_9ANNE</name>
<proteinExistence type="inferred from homology"/>
<evidence type="ECO:0000313" key="4">
    <source>
        <dbReference type="Proteomes" id="UP001208570"/>
    </source>
</evidence>
<dbReference type="AlphaFoldDB" id="A0AAD9J558"/>